<keyword evidence="7 8" id="KW-0472">Membrane</keyword>
<evidence type="ECO:0000256" key="1">
    <source>
        <dbReference type="ARBA" id="ARBA00004651"/>
    </source>
</evidence>
<organism evidence="9 10">
    <name type="scientific">Mycoplasmopsis californica</name>
    <dbReference type="NCBI Taxonomy" id="2113"/>
    <lineage>
        <taxon>Bacteria</taxon>
        <taxon>Bacillati</taxon>
        <taxon>Mycoplasmatota</taxon>
        <taxon>Mycoplasmoidales</taxon>
        <taxon>Metamycoplasmataceae</taxon>
        <taxon>Mycoplasmopsis</taxon>
    </lineage>
</organism>
<feature type="transmembrane region" description="Helical" evidence="8">
    <location>
        <begin position="150"/>
        <end position="175"/>
    </location>
</feature>
<evidence type="ECO:0000256" key="8">
    <source>
        <dbReference type="SAM" id="Phobius"/>
    </source>
</evidence>
<feature type="transmembrane region" description="Helical" evidence="8">
    <location>
        <begin position="407"/>
        <end position="428"/>
    </location>
</feature>
<sequence>MNKSDMSNRWRNSRFRAKISATLHWLRKVSNVRIIFFTYLLIVLASSLLLWSPITHAEEGKNKISYMDAIFTTASAFSDTGLVSVDSYSTWNMFGQAIIATLILSGGIGIFALKIFFISILFPRAKNSVNSMRVIAHERGSDELGTTKQIILHSVATLLIITFISGMFLSLYFYLASPRSTGNIDFHGQFISPKGNVSLAFRYGFFHTISAINNAGFDIIGQNSLMSYYWNIELQLYFAFLFLIGGLGYPVIYDITGFIKHLLTNRKNRQRYIFKLITKISVTTYLITTLIGFSLLCAFEFAAKSNSFASNGDYGNWAQKTWQLFFLSLSTRSAGFSTIQINHLTNGSIIVLTILMFIGAGPVSTGGGVRTTTIAILVLAIFNKILGRPTVRVFKRRIPDETVKMSSIVFCISAFLTFAWVLIISSSLDTYGGKLNAIEYNFVHLAFEVCSALGTSGLTVGVTRDLNIVSKIFLIIMMFIGQFGITSSVLVWGKKANNSFKYEYIQEEVMIG</sequence>
<protein>
    <submittedName>
        <fullName evidence="9">Potassium transporter KtrB</fullName>
    </submittedName>
</protein>
<keyword evidence="5 8" id="KW-1133">Transmembrane helix</keyword>
<dbReference type="KEGG" id="mcr:MCFN_01930"/>
<feature type="transmembrane region" description="Helical" evidence="8">
    <location>
        <begin position="346"/>
        <end position="363"/>
    </location>
</feature>
<feature type="transmembrane region" description="Helical" evidence="8">
    <location>
        <begin position="236"/>
        <end position="259"/>
    </location>
</feature>
<keyword evidence="6" id="KW-0406">Ion transport</keyword>
<dbReference type="PANTHER" id="PTHR32024">
    <property type="entry name" value="TRK SYSTEM POTASSIUM UPTAKE PROTEIN TRKG-RELATED"/>
    <property type="match status" value="1"/>
</dbReference>
<proteinExistence type="predicted"/>
<feature type="transmembrane region" description="Helical" evidence="8">
    <location>
        <begin position="472"/>
        <end position="492"/>
    </location>
</feature>
<feature type="transmembrane region" description="Helical" evidence="8">
    <location>
        <begin position="97"/>
        <end position="122"/>
    </location>
</feature>
<evidence type="ECO:0000256" key="3">
    <source>
        <dbReference type="ARBA" id="ARBA00022475"/>
    </source>
</evidence>
<feature type="transmembrane region" description="Helical" evidence="8">
    <location>
        <begin position="280"/>
        <end position="302"/>
    </location>
</feature>
<dbReference type="GO" id="GO:0005886">
    <property type="term" value="C:plasma membrane"/>
    <property type="evidence" value="ECO:0007669"/>
    <property type="project" value="UniProtKB-SubCell"/>
</dbReference>
<dbReference type="GO" id="GO:0008324">
    <property type="term" value="F:monoatomic cation transmembrane transporter activity"/>
    <property type="evidence" value="ECO:0007669"/>
    <property type="project" value="InterPro"/>
</dbReference>
<dbReference type="RefSeq" id="WP_038561742.1">
    <property type="nucleotide sequence ID" value="NZ_CP007521.1"/>
</dbReference>
<dbReference type="InterPro" id="IPR003445">
    <property type="entry name" value="Cat_transpt"/>
</dbReference>
<dbReference type="EMBL" id="CP007521">
    <property type="protein sequence ID" value="AIA29527.1"/>
    <property type="molecule type" value="Genomic_DNA"/>
</dbReference>
<evidence type="ECO:0000256" key="6">
    <source>
        <dbReference type="ARBA" id="ARBA00023065"/>
    </source>
</evidence>
<dbReference type="GO" id="GO:0030001">
    <property type="term" value="P:metal ion transport"/>
    <property type="evidence" value="ECO:0007669"/>
    <property type="project" value="UniProtKB-ARBA"/>
</dbReference>
<evidence type="ECO:0000256" key="7">
    <source>
        <dbReference type="ARBA" id="ARBA00023136"/>
    </source>
</evidence>
<dbReference type="eggNOG" id="COG0168">
    <property type="taxonomic scope" value="Bacteria"/>
</dbReference>
<evidence type="ECO:0000313" key="10">
    <source>
        <dbReference type="Proteomes" id="UP000027088"/>
    </source>
</evidence>
<dbReference type="Pfam" id="PF02386">
    <property type="entry name" value="TrkH"/>
    <property type="match status" value="1"/>
</dbReference>
<keyword evidence="10" id="KW-1185">Reference proteome</keyword>
<accession>A0A059XWB4</accession>
<dbReference type="PANTHER" id="PTHR32024:SF1">
    <property type="entry name" value="KTR SYSTEM POTASSIUM UPTAKE PROTEIN B"/>
    <property type="match status" value="1"/>
</dbReference>
<dbReference type="Proteomes" id="UP000027088">
    <property type="component" value="Chromosome"/>
</dbReference>
<keyword evidence="2" id="KW-0813">Transport</keyword>
<gene>
    <name evidence="9" type="primary">ktrB</name>
    <name evidence="9" type="ORF">MCFN_01930</name>
</gene>
<comment type="subcellular location">
    <subcellularLocation>
        <location evidence="1">Cell membrane</location>
        <topology evidence="1">Multi-pass membrane protein</topology>
    </subcellularLocation>
</comment>
<keyword evidence="3" id="KW-1003">Cell membrane</keyword>
<feature type="transmembrane region" description="Helical" evidence="8">
    <location>
        <begin position="440"/>
        <end position="460"/>
    </location>
</feature>
<name>A0A059XWB4_9BACT</name>
<dbReference type="AlphaFoldDB" id="A0A059XWB4"/>
<reference evidence="9 10" key="1">
    <citation type="journal article" date="2014" name="Genome Announc.">
        <title>Complete Genome Sequence of the Bovine Mastitis Pathogen Mycoplasma californicum Strain ST-6T (ATCC 33461T).</title>
        <authorList>
            <person name="Calcutt M.J."/>
            <person name="Foecking M.F."/>
            <person name="Fox L.K."/>
        </authorList>
    </citation>
    <scope>NUCLEOTIDE SEQUENCE [LARGE SCALE GENOMIC DNA]</scope>
    <source>
        <strain evidence="9 10">ST-6</strain>
    </source>
</reference>
<keyword evidence="4 8" id="KW-0812">Transmembrane</keyword>
<evidence type="ECO:0000256" key="5">
    <source>
        <dbReference type="ARBA" id="ARBA00022989"/>
    </source>
</evidence>
<evidence type="ECO:0000256" key="2">
    <source>
        <dbReference type="ARBA" id="ARBA00022448"/>
    </source>
</evidence>
<evidence type="ECO:0000313" key="9">
    <source>
        <dbReference type="EMBL" id="AIA29527.1"/>
    </source>
</evidence>
<evidence type="ECO:0000256" key="4">
    <source>
        <dbReference type="ARBA" id="ARBA00022692"/>
    </source>
</evidence>